<dbReference type="EMBL" id="BAWF01000070">
    <property type="protein sequence ID" value="GAF49189.1"/>
    <property type="molecule type" value="Genomic_DNA"/>
</dbReference>
<dbReference type="InterPro" id="IPR001584">
    <property type="entry name" value="Integrase_cat-core"/>
</dbReference>
<reference evidence="3 4" key="1">
    <citation type="submission" date="2014-02" db="EMBL/GenBank/DDBJ databases">
        <title>Whole genome shotgun sequence of Rhodococcus wratislaviensis NBRC 100605.</title>
        <authorList>
            <person name="Hosoyama A."/>
            <person name="Tsuchikane K."/>
            <person name="Yoshida I."/>
            <person name="Ohji S."/>
            <person name="Ichikawa N."/>
            <person name="Yamazoe A."/>
            <person name="Fujita N."/>
        </authorList>
    </citation>
    <scope>NUCLEOTIDE SEQUENCE [LARGE SCALE GENOMIC DNA]</scope>
    <source>
        <strain evidence="3 4">NBRC 100605</strain>
    </source>
</reference>
<dbReference type="InterPro" id="IPR012337">
    <property type="entry name" value="RNaseH-like_sf"/>
</dbReference>
<organism evidence="3 4">
    <name type="scientific">Rhodococcus wratislaviensis NBRC 100605</name>
    <dbReference type="NCBI Taxonomy" id="1219028"/>
    <lineage>
        <taxon>Bacteria</taxon>
        <taxon>Bacillati</taxon>
        <taxon>Actinomycetota</taxon>
        <taxon>Actinomycetes</taxon>
        <taxon>Mycobacteriales</taxon>
        <taxon>Nocardiaceae</taxon>
        <taxon>Rhodococcus</taxon>
    </lineage>
</organism>
<dbReference type="GO" id="GO:0003676">
    <property type="term" value="F:nucleic acid binding"/>
    <property type="evidence" value="ECO:0007669"/>
    <property type="project" value="InterPro"/>
</dbReference>
<dbReference type="AlphaFoldDB" id="X0PZQ0"/>
<feature type="domain" description="Integrase catalytic" evidence="2">
    <location>
        <begin position="108"/>
        <end position="184"/>
    </location>
</feature>
<dbReference type="Proteomes" id="UP000019491">
    <property type="component" value="Unassembled WGS sequence"/>
</dbReference>
<feature type="compositionally biased region" description="Basic and acidic residues" evidence="1">
    <location>
        <begin position="10"/>
        <end position="19"/>
    </location>
</feature>
<evidence type="ECO:0000259" key="2">
    <source>
        <dbReference type="PROSITE" id="PS50994"/>
    </source>
</evidence>
<dbReference type="PROSITE" id="PS50994">
    <property type="entry name" value="INTEGRASE"/>
    <property type="match status" value="1"/>
</dbReference>
<name>X0PZQ0_RHOWR</name>
<proteinExistence type="predicted"/>
<comment type="caution">
    <text evidence="3">The sequence shown here is derived from an EMBL/GenBank/DDBJ whole genome shotgun (WGS) entry which is preliminary data.</text>
</comment>
<dbReference type="Pfam" id="PF13683">
    <property type="entry name" value="rve_3"/>
    <property type="match status" value="1"/>
</dbReference>
<feature type="region of interest" description="Disordered" evidence="1">
    <location>
        <begin position="164"/>
        <end position="247"/>
    </location>
</feature>
<evidence type="ECO:0000256" key="1">
    <source>
        <dbReference type="SAM" id="MobiDB-lite"/>
    </source>
</evidence>
<dbReference type="SUPFAM" id="SSF53098">
    <property type="entry name" value="Ribonuclease H-like"/>
    <property type="match status" value="1"/>
</dbReference>
<gene>
    <name evidence="3" type="ORF">RW1_070_00200</name>
</gene>
<feature type="region of interest" description="Disordered" evidence="1">
    <location>
        <begin position="1"/>
        <end position="25"/>
    </location>
</feature>
<feature type="compositionally biased region" description="Basic residues" evidence="1">
    <location>
        <begin position="238"/>
        <end position="247"/>
    </location>
</feature>
<sequence>MGADLTRGQQEGRHNEARPNSRRRRRRKLGRIIGNRHYKKRGRGYAFQPPCHSRLAYSEEHHDERKETAAAFWERARAFFTARCRGASGFDRQRILLPLILFRRARPNVKHRHTRPYRPQTNGKVERFNRTLAAVSAYTETYLPDEARSATYQSWLHHYPHHRPHIGIGGKVTDRPRRRSQRAQELHLSARLPPAPTRKTPTHRSGDYPRLDSQSTAATEPITRPAPPSVDPGDAKVRPGRGAHALH</sequence>
<accession>X0PZQ0</accession>
<dbReference type="Gene3D" id="3.30.420.10">
    <property type="entry name" value="Ribonuclease H-like superfamily/Ribonuclease H"/>
    <property type="match status" value="1"/>
</dbReference>
<protein>
    <recommendedName>
        <fullName evidence="2">Integrase catalytic domain-containing protein</fullName>
    </recommendedName>
</protein>
<keyword evidence="4" id="KW-1185">Reference proteome</keyword>
<evidence type="ECO:0000313" key="4">
    <source>
        <dbReference type="Proteomes" id="UP000019491"/>
    </source>
</evidence>
<dbReference type="InterPro" id="IPR036397">
    <property type="entry name" value="RNaseH_sf"/>
</dbReference>
<evidence type="ECO:0000313" key="3">
    <source>
        <dbReference type="EMBL" id="GAF49189.1"/>
    </source>
</evidence>
<dbReference type="GO" id="GO:0015074">
    <property type="term" value="P:DNA integration"/>
    <property type="evidence" value="ECO:0007669"/>
    <property type="project" value="InterPro"/>
</dbReference>